<sequence>MAQERCSAFDDDSFGVFCHPVGWQFLTDGERNSLIQAFLATDASCIVNVHSYARWNGAPSNEIFASLRGSIASEYVDNDQIIFGVMIEPMISLTSISGNINDAFGLLATYLCVSGRHAFNTETGDRNTDPFFLGYVSRAADHFDSSYALREVPTDTNGV</sequence>
<evidence type="ECO:0000313" key="6">
    <source>
        <dbReference type="EMBL" id="EKM57216.1"/>
    </source>
</evidence>
<evidence type="ECO:0000256" key="3">
    <source>
        <dbReference type="ARBA" id="ARBA00023295"/>
    </source>
</evidence>
<dbReference type="Proteomes" id="UP000008370">
    <property type="component" value="Unassembled WGS sequence"/>
</dbReference>
<reference evidence="6 7" key="1">
    <citation type="journal article" date="2012" name="BMC Genomics">
        <title>Comparative genomics of the white-rot fungi, Phanerochaete carnosa and P. chrysosporium, to elucidate the genetic basis of the distinct wood types they colonize.</title>
        <authorList>
            <person name="Suzuki H."/>
            <person name="MacDonald J."/>
            <person name="Syed K."/>
            <person name="Salamov A."/>
            <person name="Hori C."/>
            <person name="Aerts A."/>
            <person name="Henrissat B."/>
            <person name="Wiebenga A."/>
            <person name="vanKuyk P.A."/>
            <person name="Barry K."/>
            <person name="Lindquist E."/>
            <person name="LaButti K."/>
            <person name="Lapidus A."/>
            <person name="Lucas S."/>
            <person name="Coutinho P."/>
            <person name="Gong Y."/>
            <person name="Samejima M."/>
            <person name="Mahadevan R."/>
            <person name="Abou-Zaid M."/>
            <person name="de Vries R.P."/>
            <person name="Igarashi K."/>
            <person name="Yadav J.S."/>
            <person name="Grigoriev I.V."/>
            <person name="Master E.R."/>
        </authorList>
    </citation>
    <scope>NUCLEOTIDE SEQUENCE [LARGE SCALE GENOMIC DNA]</scope>
    <source>
        <strain evidence="6 7">HHB-10118-sp</strain>
    </source>
</reference>
<dbReference type="OrthoDB" id="5823761at2759"/>
<evidence type="ECO:0000256" key="2">
    <source>
        <dbReference type="ARBA" id="ARBA00022801"/>
    </source>
</evidence>
<protein>
    <submittedName>
        <fullName evidence="6">Glycoside hydrolase family 5 protein</fullName>
    </submittedName>
</protein>
<evidence type="ECO:0000313" key="7">
    <source>
        <dbReference type="Proteomes" id="UP000008370"/>
    </source>
</evidence>
<dbReference type="AlphaFoldDB" id="K5V3Q5"/>
<dbReference type="InParanoid" id="K5V3Q5"/>
<evidence type="ECO:0000256" key="1">
    <source>
        <dbReference type="ARBA" id="ARBA00005641"/>
    </source>
</evidence>
<evidence type="ECO:0000259" key="5">
    <source>
        <dbReference type="Pfam" id="PF00150"/>
    </source>
</evidence>
<dbReference type="InterPro" id="IPR001547">
    <property type="entry name" value="Glyco_hydro_5"/>
</dbReference>
<dbReference type="GO" id="GO:0000272">
    <property type="term" value="P:polysaccharide catabolic process"/>
    <property type="evidence" value="ECO:0007669"/>
    <property type="project" value="InterPro"/>
</dbReference>
<dbReference type="GeneID" id="18911031"/>
<evidence type="ECO:0000256" key="4">
    <source>
        <dbReference type="RuleBase" id="RU361153"/>
    </source>
</evidence>
<dbReference type="STRING" id="650164.K5V3Q5"/>
<dbReference type="GO" id="GO:0004553">
    <property type="term" value="F:hydrolase activity, hydrolyzing O-glycosyl compounds"/>
    <property type="evidence" value="ECO:0007669"/>
    <property type="project" value="InterPro"/>
</dbReference>
<dbReference type="Pfam" id="PF00150">
    <property type="entry name" value="Cellulase"/>
    <property type="match status" value="1"/>
</dbReference>
<dbReference type="HOGENOM" id="CLU_1661415_0_0_1"/>
<proteinExistence type="inferred from homology"/>
<keyword evidence="2 4" id="KW-0378">Hydrolase</keyword>
<dbReference type="InterPro" id="IPR017853">
    <property type="entry name" value="GH"/>
</dbReference>
<keyword evidence="3 4" id="KW-0326">Glycosidase</keyword>
<gene>
    <name evidence="6" type="ORF">PHACADRAFT_194783</name>
</gene>
<keyword evidence="7" id="KW-1185">Reference proteome</keyword>
<feature type="domain" description="Glycoside hydrolase family 5" evidence="5">
    <location>
        <begin position="32"/>
        <end position="91"/>
    </location>
</feature>
<dbReference type="Gene3D" id="3.20.20.80">
    <property type="entry name" value="Glycosidases"/>
    <property type="match status" value="1"/>
</dbReference>
<dbReference type="EMBL" id="JH930471">
    <property type="protein sequence ID" value="EKM57216.1"/>
    <property type="molecule type" value="Genomic_DNA"/>
</dbReference>
<organism evidence="6 7">
    <name type="scientific">Phanerochaete carnosa (strain HHB-10118-sp)</name>
    <name type="common">White-rot fungus</name>
    <name type="synonym">Peniophora carnosa</name>
    <dbReference type="NCBI Taxonomy" id="650164"/>
    <lineage>
        <taxon>Eukaryota</taxon>
        <taxon>Fungi</taxon>
        <taxon>Dikarya</taxon>
        <taxon>Basidiomycota</taxon>
        <taxon>Agaricomycotina</taxon>
        <taxon>Agaricomycetes</taxon>
        <taxon>Polyporales</taxon>
        <taxon>Phanerochaetaceae</taxon>
        <taxon>Phanerochaete</taxon>
    </lineage>
</organism>
<dbReference type="RefSeq" id="XP_007395037.1">
    <property type="nucleotide sequence ID" value="XM_007394975.1"/>
</dbReference>
<dbReference type="KEGG" id="pco:PHACADRAFT_194783"/>
<dbReference type="SUPFAM" id="SSF51445">
    <property type="entry name" value="(Trans)glycosidases"/>
    <property type="match status" value="1"/>
</dbReference>
<comment type="similarity">
    <text evidence="1 4">Belongs to the glycosyl hydrolase 5 (cellulase A) family.</text>
</comment>
<accession>K5V3Q5</accession>
<name>K5V3Q5_PHACS</name>